<organism evidence="1">
    <name type="scientific">marine sediment metagenome</name>
    <dbReference type="NCBI Taxonomy" id="412755"/>
    <lineage>
        <taxon>unclassified sequences</taxon>
        <taxon>metagenomes</taxon>
        <taxon>ecological metagenomes</taxon>
    </lineage>
</organism>
<accession>X1F4U2</accession>
<dbReference type="AlphaFoldDB" id="X1F4U2"/>
<comment type="caution">
    <text evidence="1">The sequence shown here is derived from an EMBL/GenBank/DDBJ whole genome shotgun (WGS) entry which is preliminary data.</text>
</comment>
<sequence>MLISYFNFWQQTDIKDKPGMAKAAEYINENHQGDDKILITSSFVFFTFKYYNETGKQPILYAPGELSHFSGTALLTDNDISKDFNAFAGPGDMVWLISTTGFGNFQPELPNDWQQEIEQQSFPDSNSVKGDILVEKYLVE</sequence>
<proteinExistence type="predicted"/>
<reference evidence="1" key="1">
    <citation type="journal article" date="2014" name="Front. Microbiol.">
        <title>High frequency of phylogenetically diverse reductive dehalogenase-homologous genes in deep subseafloor sedimentary metagenomes.</title>
        <authorList>
            <person name="Kawai M."/>
            <person name="Futagami T."/>
            <person name="Toyoda A."/>
            <person name="Takaki Y."/>
            <person name="Nishi S."/>
            <person name="Hori S."/>
            <person name="Arai W."/>
            <person name="Tsubouchi T."/>
            <person name="Morono Y."/>
            <person name="Uchiyama I."/>
            <person name="Ito T."/>
            <person name="Fujiyama A."/>
            <person name="Inagaki F."/>
            <person name="Takami H."/>
        </authorList>
    </citation>
    <scope>NUCLEOTIDE SEQUENCE</scope>
    <source>
        <strain evidence="1">Expedition CK06-06</strain>
    </source>
</reference>
<name>X1F4U2_9ZZZZ</name>
<dbReference type="EMBL" id="BART01036930">
    <property type="protein sequence ID" value="GAH15818.1"/>
    <property type="molecule type" value="Genomic_DNA"/>
</dbReference>
<evidence type="ECO:0000313" key="1">
    <source>
        <dbReference type="EMBL" id="GAH15818.1"/>
    </source>
</evidence>
<protein>
    <submittedName>
        <fullName evidence="1">Uncharacterized protein</fullName>
    </submittedName>
</protein>
<gene>
    <name evidence="1" type="ORF">S01H4_62049</name>
</gene>